<protein>
    <recommendedName>
        <fullName evidence="5">SHOCT domain-containing protein</fullName>
    </recommendedName>
</protein>
<proteinExistence type="predicted"/>
<feature type="region of interest" description="Disordered" evidence="1">
    <location>
        <begin position="1"/>
        <end position="24"/>
    </location>
</feature>
<feature type="region of interest" description="Disordered" evidence="1">
    <location>
        <begin position="120"/>
        <end position="157"/>
    </location>
</feature>
<evidence type="ECO:0000256" key="1">
    <source>
        <dbReference type="SAM" id="MobiDB-lite"/>
    </source>
</evidence>
<evidence type="ECO:0008006" key="5">
    <source>
        <dbReference type="Google" id="ProtNLM"/>
    </source>
</evidence>
<comment type="caution">
    <text evidence="3">The sequence shown here is derived from an EMBL/GenBank/DDBJ whole genome shotgun (WGS) entry which is preliminary data.</text>
</comment>
<keyword evidence="2" id="KW-1133">Transmembrane helix</keyword>
<reference evidence="3 4" key="1">
    <citation type="journal article" date="2013" name="Genome Announc.">
        <title>Draft Genome Sequence of Arthrobacter crystallopoietes Strain BAB-32, Revealing Genes for Bioremediation.</title>
        <authorList>
            <person name="Joshi M.N."/>
            <person name="Pandit A.S."/>
            <person name="Sharma A."/>
            <person name="Pandya R.V."/>
            <person name="Desai S.M."/>
            <person name="Saxena A.K."/>
            <person name="Bagatharia S.B."/>
        </authorList>
    </citation>
    <scope>NUCLEOTIDE SEQUENCE [LARGE SCALE GENOMIC DNA]</scope>
    <source>
        <strain evidence="3 4">BAB-32</strain>
    </source>
</reference>
<feature type="compositionally biased region" description="Pro residues" evidence="1">
    <location>
        <begin position="139"/>
        <end position="152"/>
    </location>
</feature>
<feature type="compositionally biased region" description="Low complexity" evidence="1">
    <location>
        <begin position="1"/>
        <end position="11"/>
    </location>
</feature>
<dbReference type="EMBL" id="ANPE02000030">
    <property type="protein sequence ID" value="EMY36116.1"/>
    <property type="molecule type" value="Genomic_DNA"/>
</dbReference>
<organism evidence="3 4">
    <name type="scientific">Arthrobacter crystallopoietes BAB-32</name>
    <dbReference type="NCBI Taxonomy" id="1246476"/>
    <lineage>
        <taxon>Bacteria</taxon>
        <taxon>Bacillati</taxon>
        <taxon>Actinomycetota</taxon>
        <taxon>Actinomycetes</taxon>
        <taxon>Micrococcales</taxon>
        <taxon>Micrococcaceae</taxon>
        <taxon>Crystallibacter</taxon>
    </lineage>
</organism>
<gene>
    <name evidence="3" type="ORF">D477_000814</name>
</gene>
<accession>N1V0D5</accession>
<evidence type="ECO:0000313" key="3">
    <source>
        <dbReference type="EMBL" id="EMY36116.1"/>
    </source>
</evidence>
<dbReference type="Proteomes" id="UP000010729">
    <property type="component" value="Unassembled WGS sequence"/>
</dbReference>
<evidence type="ECO:0000256" key="2">
    <source>
        <dbReference type="SAM" id="Phobius"/>
    </source>
</evidence>
<feature type="transmembrane region" description="Helical" evidence="2">
    <location>
        <begin position="27"/>
        <end position="45"/>
    </location>
</feature>
<feature type="compositionally biased region" description="Low complexity" evidence="1">
    <location>
        <begin position="127"/>
        <end position="138"/>
    </location>
</feature>
<evidence type="ECO:0000313" key="4">
    <source>
        <dbReference type="Proteomes" id="UP000010729"/>
    </source>
</evidence>
<feature type="transmembrane region" description="Helical" evidence="2">
    <location>
        <begin position="89"/>
        <end position="109"/>
    </location>
</feature>
<keyword evidence="2" id="KW-0812">Transmembrane</keyword>
<sequence length="189" mass="19884">MLYNDPNAPAKPQQPPKPPKKPTPGSVITMWLGAGVIALGVLVGLRPAGEMCGSPLAPDTDVAELYDSMTPLGFSSAAAECNDQLALGLLWTILVIALGVVIIAVGAIVKAVGSRPAPPQLHPAYVQGHAPHPGQPQGFQPPVPPQHSPAFPPGEQQRQIDLSALDRLHQAGLLTDEEHAEKRRRILGN</sequence>
<dbReference type="OrthoDB" id="5996503at2"/>
<dbReference type="AlphaFoldDB" id="N1V0D5"/>
<keyword evidence="4" id="KW-1185">Reference proteome</keyword>
<keyword evidence="2" id="KW-0472">Membrane</keyword>
<name>N1V0D5_9MICC</name>